<evidence type="ECO:0000259" key="1">
    <source>
        <dbReference type="Pfam" id="PF13358"/>
    </source>
</evidence>
<dbReference type="InterPro" id="IPR038717">
    <property type="entry name" value="Tc1-like_DDE_dom"/>
</dbReference>
<dbReference type="InterPro" id="IPR036397">
    <property type="entry name" value="RNaseH_sf"/>
</dbReference>
<dbReference type="Gene3D" id="3.30.420.10">
    <property type="entry name" value="Ribonuclease H-like superfamily/Ribonuclease H"/>
    <property type="match status" value="1"/>
</dbReference>
<evidence type="ECO:0000313" key="2">
    <source>
        <dbReference type="EMBL" id="CCA27298.1"/>
    </source>
</evidence>
<accession>F0X0K7</accession>
<reference evidence="2" key="2">
    <citation type="submission" date="2011-02" db="EMBL/GenBank/DDBJ databases">
        <authorList>
            <person name="MacLean D."/>
        </authorList>
    </citation>
    <scope>NUCLEOTIDE SEQUENCE</scope>
</reference>
<dbReference type="HOGENOM" id="CLU_033666_6_0_1"/>
<protein>
    <submittedName>
        <fullName evidence="2">GK10162 putative</fullName>
    </submittedName>
</protein>
<proteinExistence type="predicted"/>
<reference evidence="2" key="1">
    <citation type="journal article" date="2011" name="PLoS Biol.">
        <title>Gene gain and loss during evolution of obligate parasitism in the white rust pathogen of Arabidopsis thaliana.</title>
        <authorList>
            <person name="Kemen E."/>
            <person name="Gardiner A."/>
            <person name="Schultz-Larsen T."/>
            <person name="Kemen A.C."/>
            <person name="Balmuth A.L."/>
            <person name="Robert-Seilaniantz A."/>
            <person name="Bailey K."/>
            <person name="Holub E."/>
            <person name="Studholme D.J."/>
            <person name="Maclean D."/>
            <person name="Jones J.D."/>
        </authorList>
    </citation>
    <scope>NUCLEOTIDE SEQUENCE</scope>
</reference>
<dbReference type="AlphaFoldDB" id="F0X0K7"/>
<gene>
    <name evidence="2" type="primary">AlNc14C502G11951</name>
    <name evidence="2" type="ORF">ALNC14_134420</name>
</gene>
<dbReference type="GO" id="GO:0003676">
    <property type="term" value="F:nucleic acid binding"/>
    <property type="evidence" value="ECO:0007669"/>
    <property type="project" value="InterPro"/>
</dbReference>
<organism evidence="2">
    <name type="scientific">Albugo laibachii Nc14</name>
    <dbReference type="NCBI Taxonomy" id="890382"/>
    <lineage>
        <taxon>Eukaryota</taxon>
        <taxon>Sar</taxon>
        <taxon>Stramenopiles</taxon>
        <taxon>Oomycota</taxon>
        <taxon>Peronosporomycetes</taxon>
        <taxon>Albuginales</taxon>
        <taxon>Albuginaceae</taxon>
        <taxon>Albugo</taxon>
    </lineage>
</organism>
<name>F0X0K7_9STRA</name>
<dbReference type="Pfam" id="PF13358">
    <property type="entry name" value="DDE_3"/>
    <property type="match status" value="1"/>
</dbReference>
<sequence>MDVPDSLKYYCHHADHPERQAVKCHSGGGSVMGRAAFSRLGKTELKFISGGQDVRQYTETLSSHLLPFVRKNDPSGNVYQHDNALSHHARLTKTWLDTNNVVTMSWPAMSPDLNPIENSCGILTREVYAHGRQFSSQEVLKSAIVKAWRDLDLTSSKTY</sequence>
<feature type="domain" description="Tc1-like transposase DDE" evidence="1">
    <location>
        <begin position="77"/>
        <end position="140"/>
    </location>
</feature>
<dbReference type="EMBL" id="FR824538">
    <property type="protein sequence ID" value="CCA27298.1"/>
    <property type="molecule type" value="Genomic_DNA"/>
</dbReference>